<dbReference type="GO" id="GO:0005886">
    <property type="term" value="C:plasma membrane"/>
    <property type="evidence" value="ECO:0007669"/>
    <property type="project" value="UniProtKB-SubCell"/>
</dbReference>
<dbReference type="InterPro" id="IPR043148">
    <property type="entry name" value="TagF_C"/>
</dbReference>
<dbReference type="GO" id="GO:0047355">
    <property type="term" value="F:CDP-glycerol glycerophosphotransferase activity"/>
    <property type="evidence" value="ECO:0007669"/>
    <property type="project" value="InterPro"/>
</dbReference>
<evidence type="ECO:0000256" key="3">
    <source>
        <dbReference type="ARBA" id="ARBA00022475"/>
    </source>
</evidence>
<dbReference type="AlphaFoldDB" id="A0A9D2IUW3"/>
<dbReference type="Pfam" id="PF04464">
    <property type="entry name" value="Glyphos_transf"/>
    <property type="match status" value="1"/>
</dbReference>
<sequence>MKEKSKVLAKKLINSTPALKELAVGVYGWMNRRRYQNIKKHTPTEEKTVVFESFLGRQYGCSPKALFLEMVRDPAYAEYTKLWMFTRPEKYKSLEKYPGTKVIKYGSGEFYQGYARAKYWVTNYHLPSGIKKEADQVYIQTWHGTPLKKIGCDVPDNGTLTADRKRAYKEYAREGQIIDFLPSPSPFYTEKITSAFRLGAQAKILELGYPRNDALFTGTEKKCRKIREKLGIPQDKHTILYAPTWRDDQHTAGTGYTYRLGLDFDALKKNLGKDWVILFRAHYLISNGFDFEKYQGFVRDVSQYDDINDLYLVSDMLLTDYSSVFFDYANLMRPMLFYMYDYENYKNQLRDFYFDAAELPGPVITEEKEISEDILKLWKDFSYDEKYRRFNEKFNPVREACSKKILEEILRPDRQGVRDET</sequence>
<evidence type="ECO:0000256" key="4">
    <source>
        <dbReference type="ARBA" id="ARBA00022679"/>
    </source>
</evidence>
<reference evidence="7" key="2">
    <citation type="submission" date="2021-04" db="EMBL/GenBank/DDBJ databases">
        <authorList>
            <person name="Gilroy R."/>
        </authorList>
    </citation>
    <scope>NUCLEOTIDE SEQUENCE</scope>
    <source>
        <strain evidence="7">14324</strain>
    </source>
</reference>
<proteinExistence type="inferred from homology"/>
<evidence type="ECO:0000256" key="6">
    <source>
        <dbReference type="ARBA" id="ARBA00023136"/>
    </source>
</evidence>
<comment type="caution">
    <text evidence="7">The sequence shown here is derived from an EMBL/GenBank/DDBJ whole genome shotgun (WGS) entry which is preliminary data.</text>
</comment>
<accession>A0A9D2IUW3</accession>
<keyword evidence="6" id="KW-0472">Membrane</keyword>
<dbReference type="Proteomes" id="UP000824041">
    <property type="component" value="Unassembled WGS sequence"/>
</dbReference>
<dbReference type="SUPFAM" id="SSF53756">
    <property type="entry name" value="UDP-Glycosyltransferase/glycogen phosphorylase"/>
    <property type="match status" value="1"/>
</dbReference>
<evidence type="ECO:0000256" key="2">
    <source>
        <dbReference type="ARBA" id="ARBA00010488"/>
    </source>
</evidence>
<name>A0A9D2IUW3_9FIRM</name>
<organism evidence="7 8">
    <name type="scientific">Candidatus Blautia faecigallinarum</name>
    <dbReference type="NCBI Taxonomy" id="2838488"/>
    <lineage>
        <taxon>Bacteria</taxon>
        <taxon>Bacillati</taxon>
        <taxon>Bacillota</taxon>
        <taxon>Clostridia</taxon>
        <taxon>Lachnospirales</taxon>
        <taxon>Lachnospiraceae</taxon>
        <taxon>Blautia</taxon>
    </lineage>
</organism>
<dbReference type="Gene3D" id="3.40.50.11820">
    <property type="match status" value="1"/>
</dbReference>
<keyword evidence="4" id="KW-0808">Transferase</keyword>
<dbReference type="InterPro" id="IPR007554">
    <property type="entry name" value="Glycerophosphate_synth"/>
</dbReference>
<dbReference type="GO" id="GO:0019350">
    <property type="term" value="P:teichoic acid biosynthetic process"/>
    <property type="evidence" value="ECO:0007669"/>
    <property type="project" value="UniProtKB-KW"/>
</dbReference>
<keyword evidence="5" id="KW-0777">Teichoic acid biosynthesis</keyword>
<evidence type="ECO:0000313" key="8">
    <source>
        <dbReference type="Proteomes" id="UP000824041"/>
    </source>
</evidence>
<comment type="subcellular location">
    <subcellularLocation>
        <location evidence="1">Cell membrane</location>
        <topology evidence="1">Peripheral membrane protein</topology>
    </subcellularLocation>
</comment>
<dbReference type="PANTHER" id="PTHR37316:SF3">
    <property type="entry name" value="TEICHOIC ACID GLYCEROL-PHOSPHATE TRANSFERASE"/>
    <property type="match status" value="1"/>
</dbReference>
<evidence type="ECO:0000313" key="7">
    <source>
        <dbReference type="EMBL" id="HIZ23312.1"/>
    </source>
</evidence>
<dbReference type="Gene3D" id="3.40.50.12580">
    <property type="match status" value="1"/>
</dbReference>
<evidence type="ECO:0000256" key="1">
    <source>
        <dbReference type="ARBA" id="ARBA00004202"/>
    </source>
</evidence>
<protein>
    <submittedName>
        <fullName evidence="7">CDP-glycerol glycerophosphotransferase family protein</fullName>
    </submittedName>
</protein>
<dbReference type="InterPro" id="IPR043149">
    <property type="entry name" value="TagF_N"/>
</dbReference>
<dbReference type="InterPro" id="IPR051612">
    <property type="entry name" value="Teichoic_Acid_Biosynth"/>
</dbReference>
<keyword evidence="3" id="KW-1003">Cell membrane</keyword>
<dbReference type="EMBL" id="DXBU01000146">
    <property type="protein sequence ID" value="HIZ23312.1"/>
    <property type="molecule type" value="Genomic_DNA"/>
</dbReference>
<gene>
    <name evidence="7" type="ORF">IAA21_11030</name>
</gene>
<evidence type="ECO:0000256" key="5">
    <source>
        <dbReference type="ARBA" id="ARBA00022944"/>
    </source>
</evidence>
<comment type="similarity">
    <text evidence="2">Belongs to the CDP-glycerol glycerophosphotransferase family.</text>
</comment>
<dbReference type="PANTHER" id="PTHR37316">
    <property type="entry name" value="TEICHOIC ACID GLYCEROL-PHOSPHATE PRIMASE"/>
    <property type="match status" value="1"/>
</dbReference>
<reference evidence="7" key="1">
    <citation type="journal article" date="2021" name="PeerJ">
        <title>Extensive microbial diversity within the chicken gut microbiome revealed by metagenomics and culture.</title>
        <authorList>
            <person name="Gilroy R."/>
            <person name="Ravi A."/>
            <person name="Getino M."/>
            <person name="Pursley I."/>
            <person name="Horton D.L."/>
            <person name="Alikhan N.F."/>
            <person name="Baker D."/>
            <person name="Gharbi K."/>
            <person name="Hall N."/>
            <person name="Watson M."/>
            <person name="Adriaenssens E.M."/>
            <person name="Foster-Nyarko E."/>
            <person name="Jarju S."/>
            <person name="Secka A."/>
            <person name="Antonio M."/>
            <person name="Oren A."/>
            <person name="Chaudhuri R.R."/>
            <person name="La Ragione R."/>
            <person name="Hildebrand F."/>
            <person name="Pallen M.J."/>
        </authorList>
    </citation>
    <scope>NUCLEOTIDE SEQUENCE</scope>
    <source>
        <strain evidence="7">14324</strain>
    </source>
</reference>